<dbReference type="Gene3D" id="3.40.50.1820">
    <property type="entry name" value="alpha/beta hydrolase"/>
    <property type="match status" value="1"/>
</dbReference>
<feature type="non-terminal residue" evidence="1">
    <location>
        <position position="190"/>
    </location>
</feature>
<organism evidence="1">
    <name type="scientific">hydrothermal vent metagenome</name>
    <dbReference type="NCBI Taxonomy" id="652676"/>
    <lineage>
        <taxon>unclassified sequences</taxon>
        <taxon>metagenomes</taxon>
        <taxon>ecological metagenomes</taxon>
    </lineage>
</organism>
<proteinExistence type="predicted"/>
<gene>
    <name evidence="1" type="ORF">MNBD_GAMMA24-1199</name>
</gene>
<dbReference type="InterPro" id="IPR029058">
    <property type="entry name" value="AB_hydrolase_fold"/>
</dbReference>
<dbReference type="SUPFAM" id="SSF53474">
    <property type="entry name" value="alpha/beta-Hydrolases"/>
    <property type="match status" value="1"/>
</dbReference>
<dbReference type="EMBL" id="UOFZ01000034">
    <property type="protein sequence ID" value="VAX12333.1"/>
    <property type="molecule type" value="Genomic_DNA"/>
</dbReference>
<name>A0A3B1BJL2_9ZZZZ</name>
<protein>
    <submittedName>
        <fullName evidence="1">Uncharacterized protein</fullName>
    </submittedName>
</protein>
<sequence>MSFISWLTDRIILQPTRHSLHVPQKKSLLFPHGDGEIEVWVHRVGLDTQQVPDLYLLEFPGTASRAEDPTDFVEGCWSQRCVEIWAVNPPGYGNSSGTASLKKLPAIAEQALKEIRQVAGDIPVVVAGGSLGSVSALYLAAHFKVEGVMVQNPPALREVILAQSGWWHFKWLARWIAAQVPRELDSLANA</sequence>
<evidence type="ECO:0000313" key="1">
    <source>
        <dbReference type="EMBL" id="VAX12333.1"/>
    </source>
</evidence>
<dbReference type="AlphaFoldDB" id="A0A3B1BJL2"/>
<reference evidence="1" key="1">
    <citation type="submission" date="2018-06" db="EMBL/GenBank/DDBJ databases">
        <authorList>
            <person name="Zhirakovskaya E."/>
        </authorList>
    </citation>
    <scope>NUCLEOTIDE SEQUENCE</scope>
</reference>
<accession>A0A3B1BJL2</accession>